<organism evidence="1 2">
    <name type="scientific">Hypoxylon rubiginosum</name>
    <dbReference type="NCBI Taxonomy" id="110542"/>
    <lineage>
        <taxon>Eukaryota</taxon>
        <taxon>Fungi</taxon>
        <taxon>Dikarya</taxon>
        <taxon>Ascomycota</taxon>
        <taxon>Pezizomycotina</taxon>
        <taxon>Sordariomycetes</taxon>
        <taxon>Xylariomycetidae</taxon>
        <taxon>Xylariales</taxon>
        <taxon>Hypoxylaceae</taxon>
        <taxon>Hypoxylon</taxon>
    </lineage>
</organism>
<evidence type="ECO:0000313" key="1">
    <source>
        <dbReference type="EMBL" id="KAI4859659.1"/>
    </source>
</evidence>
<comment type="caution">
    <text evidence="1">The sequence shown here is derived from an EMBL/GenBank/DDBJ whole genome shotgun (WGS) entry which is preliminary data.</text>
</comment>
<reference evidence="1 2" key="1">
    <citation type="journal article" date="2022" name="New Phytol.">
        <title>Ecological generalism drives hyperdiversity of secondary metabolite gene clusters in xylarialean endophytes.</title>
        <authorList>
            <person name="Franco M.E.E."/>
            <person name="Wisecaver J.H."/>
            <person name="Arnold A.E."/>
            <person name="Ju Y.M."/>
            <person name="Slot J.C."/>
            <person name="Ahrendt S."/>
            <person name="Moore L.P."/>
            <person name="Eastman K.E."/>
            <person name="Scott K."/>
            <person name="Konkel Z."/>
            <person name="Mondo S.J."/>
            <person name="Kuo A."/>
            <person name="Hayes R.D."/>
            <person name="Haridas S."/>
            <person name="Andreopoulos B."/>
            <person name="Riley R."/>
            <person name="LaButti K."/>
            <person name="Pangilinan J."/>
            <person name="Lipzen A."/>
            <person name="Amirebrahimi M."/>
            <person name="Yan J."/>
            <person name="Adam C."/>
            <person name="Keymanesh K."/>
            <person name="Ng V."/>
            <person name="Louie K."/>
            <person name="Northen T."/>
            <person name="Drula E."/>
            <person name="Henrissat B."/>
            <person name="Hsieh H.M."/>
            <person name="Youens-Clark K."/>
            <person name="Lutzoni F."/>
            <person name="Miadlikowska J."/>
            <person name="Eastwood D.C."/>
            <person name="Hamelin R.C."/>
            <person name="Grigoriev I.V."/>
            <person name="U'Ren J.M."/>
        </authorList>
    </citation>
    <scope>NUCLEOTIDE SEQUENCE [LARGE SCALE GENOMIC DNA]</scope>
    <source>
        <strain evidence="1 2">CBS 119005</strain>
    </source>
</reference>
<proteinExistence type="predicted"/>
<keyword evidence="2" id="KW-1185">Reference proteome</keyword>
<evidence type="ECO:0000313" key="2">
    <source>
        <dbReference type="Proteomes" id="UP001497700"/>
    </source>
</evidence>
<sequence>MKSKDPDNARGSVIFPIPSLPKSSIHLAAAALNFSSNSAYVDKVTILSGNNELWQRTKLRKRADYEIDLSHANIAANQGGKGIAVVLEVVFDTNLGEIVFESVGLKVVVAVERVLIQSGTWDSQDVRAWNEPHEKTEGRIKFLTDFNTTPVVMVGMISADVSGGTNFRVKVYATDIDLHGFTIHADTCNDTKVYSCGVSWVAHGS</sequence>
<accession>A0ACB9YJT1</accession>
<name>A0ACB9YJT1_9PEZI</name>
<dbReference type="Proteomes" id="UP001497700">
    <property type="component" value="Unassembled WGS sequence"/>
</dbReference>
<gene>
    <name evidence="1" type="ORF">F4820DRAFT_439139</name>
</gene>
<dbReference type="EMBL" id="MU393620">
    <property type="protein sequence ID" value="KAI4859659.1"/>
    <property type="molecule type" value="Genomic_DNA"/>
</dbReference>
<protein>
    <submittedName>
        <fullName evidence="1">Uncharacterized protein</fullName>
    </submittedName>
</protein>